<name>A0ABQ8E461_BRANA</name>
<dbReference type="PANTHER" id="PTHR33728">
    <property type="entry name" value="CTTNBP 2 AMINO-TERMINAL-LIKE PROTEIN"/>
    <property type="match status" value="1"/>
</dbReference>
<feature type="transmembrane region" description="Helical" evidence="1">
    <location>
        <begin position="21"/>
        <end position="54"/>
    </location>
</feature>
<evidence type="ECO:0000256" key="1">
    <source>
        <dbReference type="SAM" id="Phobius"/>
    </source>
</evidence>
<keyword evidence="1" id="KW-0472">Membrane</keyword>
<dbReference type="Proteomes" id="UP000824890">
    <property type="component" value="Unassembled WGS sequence"/>
</dbReference>
<gene>
    <name evidence="2" type="ORF">HID58_013535</name>
</gene>
<proteinExistence type="predicted"/>
<sequence>MKYSRLKKNRHKKARKLQNDVIVSELSIAAVNVVSFGLVATAIPISMFLVMGIFESMIRTSTKLTNSYYFSRSGWGSMALHFLGLFVNFPW</sequence>
<protein>
    <submittedName>
        <fullName evidence="2">Uncharacterized protein</fullName>
    </submittedName>
</protein>
<evidence type="ECO:0000313" key="2">
    <source>
        <dbReference type="EMBL" id="KAH0936418.1"/>
    </source>
</evidence>
<reference evidence="2 3" key="1">
    <citation type="submission" date="2021-05" db="EMBL/GenBank/DDBJ databases">
        <title>Genome Assembly of Synthetic Allotetraploid Brassica napus Reveals Homoeologous Exchanges between Subgenomes.</title>
        <authorList>
            <person name="Davis J.T."/>
        </authorList>
    </citation>
    <scope>NUCLEOTIDE SEQUENCE [LARGE SCALE GENOMIC DNA]</scope>
    <source>
        <strain evidence="3">cv. Da-Ae</strain>
        <tissue evidence="2">Seedling</tissue>
    </source>
</reference>
<keyword evidence="1" id="KW-0812">Transmembrane</keyword>
<dbReference type="PANTHER" id="PTHR33728:SF13">
    <property type="entry name" value="CTTNBP 2 AMINO-TERMINAL-LIKE PROTEIN"/>
    <property type="match status" value="1"/>
</dbReference>
<organism evidence="2 3">
    <name type="scientific">Brassica napus</name>
    <name type="common">Rape</name>
    <dbReference type="NCBI Taxonomy" id="3708"/>
    <lineage>
        <taxon>Eukaryota</taxon>
        <taxon>Viridiplantae</taxon>
        <taxon>Streptophyta</taxon>
        <taxon>Embryophyta</taxon>
        <taxon>Tracheophyta</taxon>
        <taxon>Spermatophyta</taxon>
        <taxon>Magnoliopsida</taxon>
        <taxon>eudicotyledons</taxon>
        <taxon>Gunneridae</taxon>
        <taxon>Pentapetalae</taxon>
        <taxon>rosids</taxon>
        <taxon>malvids</taxon>
        <taxon>Brassicales</taxon>
        <taxon>Brassicaceae</taxon>
        <taxon>Brassiceae</taxon>
        <taxon>Brassica</taxon>
    </lineage>
</organism>
<keyword evidence="3" id="KW-1185">Reference proteome</keyword>
<evidence type="ECO:0000313" key="3">
    <source>
        <dbReference type="Proteomes" id="UP000824890"/>
    </source>
</evidence>
<accession>A0ABQ8E461</accession>
<comment type="caution">
    <text evidence="2">The sequence shown here is derived from an EMBL/GenBank/DDBJ whole genome shotgun (WGS) entry which is preliminary data.</text>
</comment>
<dbReference type="EMBL" id="JAGKQM010000003">
    <property type="protein sequence ID" value="KAH0936418.1"/>
    <property type="molecule type" value="Genomic_DNA"/>
</dbReference>
<keyword evidence="1" id="KW-1133">Transmembrane helix</keyword>